<protein>
    <submittedName>
        <fullName evidence="1">Haloacid dehalogenase</fullName>
    </submittedName>
</protein>
<dbReference type="NCBIfam" id="TIGR00099">
    <property type="entry name" value="Cof-subfamily"/>
    <property type="match status" value="1"/>
</dbReference>
<dbReference type="Proteomes" id="UP001145145">
    <property type="component" value="Unassembled WGS sequence"/>
</dbReference>
<comment type="caution">
    <text evidence="1">The sequence shown here is derived from an EMBL/GenBank/DDBJ whole genome shotgun (WGS) entry which is preliminary data.</text>
</comment>
<dbReference type="SUPFAM" id="SSF56784">
    <property type="entry name" value="HAD-like"/>
    <property type="match status" value="1"/>
</dbReference>
<evidence type="ECO:0000313" key="1">
    <source>
        <dbReference type="EMBL" id="GLG04380.1"/>
    </source>
</evidence>
<evidence type="ECO:0000313" key="2">
    <source>
        <dbReference type="Proteomes" id="UP001145145"/>
    </source>
</evidence>
<proteinExistence type="predicted"/>
<dbReference type="RefSeq" id="WP_087168655.1">
    <property type="nucleotide sequence ID" value="NZ_BSBO01000014.1"/>
</dbReference>
<dbReference type="GO" id="GO:0000287">
    <property type="term" value="F:magnesium ion binding"/>
    <property type="evidence" value="ECO:0007669"/>
    <property type="project" value="TreeGrafter"/>
</dbReference>
<sequence>MREIKMIGLDLDGTLLNSEKKVTKYSEEVLKEAIRQGVTVLVATGRPLSGVPEFMREFPGMRYILTANGARIYDRKDGEKLLFSHLLSNEDASRVLDIFEEYDTLRDVYYDGVGYANRAAIEQVEKYYPEPGMREYIRKTRKRVDNVRDKMKEFSFGMDKIQAVFADLDERKEAMRRLKETTNLAVTGALVNNVEVNAAGVNKGNGLLELGKLLGITKDEIMACGDGLNDLVMLQTVGFGVAMANGHEEVKKHADYITLTNEENGVAKAIEKFVLR</sequence>
<gene>
    <name evidence="1" type="ORF">Selli1_15540</name>
</gene>
<dbReference type="SFLD" id="SFLDS00003">
    <property type="entry name" value="Haloacid_Dehalogenase"/>
    <property type="match status" value="1"/>
</dbReference>
<accession>A0A9W6C809</accession>
<dbReference type="Pfam" id="PF08282">
    <property type="entry name" value="Hydrolase_3"/>
    <property type="match status" value="1"/>
</dbReference>
<dbReference type="InterPro" id="IPR000150">
    <property type="entry name" value="Cof"/>
</dbReference>
<dbReference type="InterPro" id="IPR023214">
    <property type="entry name" value="HAD_sf"/>
</dbReference>
<keyword evidence="2" id="KW-1185">Reference proteome</keyword>
<dbReference type="InterPro" id="IPR036412">
    <property type="entry name" value="HAD-like_sf"/>
</dbReference>
<dbReference type="PANTHER" id="PTHR10000:SF55">
    <property type="entry name" value="5-AMINO-6-(5-PHOSPHO-D-RIBITYLAMINO)URACIL PHOSPHATASE YCSE"/>
    <property type="match status" value="1"/>
</dbReference>
<dbReference type="PANTHER" id="PTHR10000">
    <property type="entry name" value="PHOSPHOSERINE PHOSPHATASE"/>
    <property type="match status" value="1"/>
</dbReference>
<dbReference type="PROSITE" id="PS01229">
    <property type="entry name" value="COF_2"/>
    <property type="match status" value="1"/>
</dbReference>
<dbReference type="EMBL" id="BSBO01000014">
    <property type="protein sequence ID" value="GLG04380.1"/>
    <property type="molecule type" value="Genomic_DNA"/>
</dbReference>
<dbReference type="NCBIfam" id="TIGR01484">
    <property type="entry name" value="HAD-SF-IIB"/>
    <property type="match status" value="1"/>
</dbReference>
<dbReference type="GO" id="GO:0005829">
    <property type="term" value="C:cytosol"/>
    <property type="evidence" value="ECO:0007669"/>
    <property type="project" value="TreeGrafter"/>
</dbReference>
<dbReference type="Gene3D" id="3.40.50.1000">
    <property type="entry name" value="HAD superfamily/HAD-like"/>
    <property type="match status" value="1"/>
</dbReference>
<dbReference type="Gene3D" id="3.30.1240.10">
    <property type="match status" value="1"/>
</dbReference>
<reference evidence="1 2" key="1">
    <citation type="journal article" date="2023" name="Int. J. Syst. Evol. Microbiol.">
        <title>Sellimonas catena sp. nov., isolated from human faeces.</title>
        <authorList>
            <person name="Hisatomi A."/>
            <person name="Ohkuma M."/>
            <person name="Sakamoto M."/>
        </authorList>
    </citation>
    <scope>NUCLEOTIDE SEQUENCE [LARGE SCALE GENOMIC DNA]</scope>
    <source>
        <strain evidence="1 2">12EGH17</strain>
    </source>
</reference>
<name>A0A9W6C809_9FIRM</name>
<organism evidence="1 2">
    <name type="scientific">Sellimonas catena</name>
    <dbReference type="NCBI Taxonomy" id="2994035"/>
    <lineage>
        <taxon>Bacteria</taxon>
        <taxon>Bacillati</taxon>
        <taxon>Bacillota</taxon>
        <taxon>Clostridia</taxon>
        <taxon>Lachnospirales</taxon>
        <taxon>Lachnospiraceae</taxon>
        <taxon>Sellimonas</taxon>
    </lineage>
</organism>
<dbReference type="CDD" id="cd07516">
    <property type="entry name" value="HAD_Pase"/>
    <property type="match status" value="1"/>
</dbReference>
<dbReference type="AlphaFoldDB" id="A0A9W6C809"/>
<dbReference type="InterPro" id="IPR006379">
    <property type="entry name" value="HAD-SF_hydro_IIB"/>
</dbReference>
<dbReference type="SFLD" id="SFLDG01140">
    <property type="entry name" value="C2.B:_Phosphomannomutase_and_P"/>
    <property type="match status" value="1"/>
</dbReference>
<dbReference type="GO" id="GO:0016791">
    <property type="term" value="F:phosphatase activity"/>
    <property type="evidence" value="ECO:0007669"/>
    <property type="project" value="TreeGrafter"/>
</dbReference>